<dbReference type="Proteomes" id="UP000515312">
    <property type="component" value="Chromosome"/>
</dbReference>
<protein>
    <submittedName>
        <fullName evidence="4">Recombinase family protein</fullName>
    </submittedName>
</protein>
<dbReference type="Gene3D" id="3.40.50.1390">
    <property type="entry name" value="Resolvase, N-terminal catalytic domain"/>
    <property type="match status" value="1"/>
</dbReference>
<dbReference type="SMART" id="SM00857">
    <property type="entry name" value="Resolvase"/>
    <property type="match status" value="1"/>
</dbReference>
<dbReference type="Pfam" id="PF00239">
    <property type="entry name" value="Resolvase"/>
    <property type="match status" value="1"/>
</dbReference>
<organism evidence="4 5">
    <name type="scientific">Alloacidobacterium dinghuense</name>
    <dbReference type="NCBI Taxonomy" id="2763107"/>
    <lineage>
        <taxon>Bacteria</taxon>
        <taxon>Pseudomonadati</taxon>
        <taxon>Acidobacteriota</taxon>
        <taxon>Terriglobia</taxon>
        <taxon>Terriglobales</taxon>
        <taxon>Acidobacteriaceae</taxon>
        <taxon>Alloacidobacterium</taxon>
    </lineage>
</organism>
<keyword evidence="5" id="KW-1185">Reference proteome</keyword>
<dbReference type="GO" id="GO:0003677">
    <property type="term" value="F:DNA binding"/>
    <property type="evidence" value="ECO:0007669"/>
    <property type="project" value="UniProtKB-KW"/>
</dbReference>
<accession>A0A7G8BFT2</accession>
<keyword evidence="1" id="KW-0238">DNA-binding</keyword>
<gene>
    <name evidence="4" type="ORF">H7849_20340</name>
</gene>
<dbReference type="InterPro" id="IPR036162">
    <property type="entry name" value="Resolvase-like_N_sf"/>
</dbReference>
<dbReference type="GO" id="GO:0000150">
    <property type="term" value="F:DNA strand exchange activity"/>
    <property type="evidence" value="ECO:0007669"/>
    <property type="project" value="InterPro"/>
</dbReference>
<proteinExistence type="predicted"/>
<dbReference type="AlphaFoldDB" id="A0A7G8BFT2"/>
<evidence type="ECO:0000256" key="2">
    <source>
        <dbReference type="ARBA" id="ARBA00023172"/>
    </source>
</evidence>
<dbReference type="InterPro" id="IPR006119">
    <property type="entry name" value="Resolv_N"/>
</dbReference>
<dbReference type="PROSITE" id="PS51736">
    <property type="entry name" value="RECOMBINASES_3"/>
    <property type="match status" value="1"/>
</dbReference>
<dbReference type="PANTHER" id="PTHR30461:SF2">
    <property type="entry name" value="SERINE RECOMBINASE PINE-RELATED"/>
    <property type="match status" value="1"/>
</dbReference>
<dbReference type="KEGG" id="adin:H7849_20340"/>
<sequence length="201" mass="22859">MKRAALYMRVSTVDQNPQNQSIELREFARLRGYEIVQEYCDHGISGTKVRRPALDQLLKDAHRRKFDAVLVWSCDRLARSTKHFLQVLDELNELGIQFLSQREAIDSEGPLGRAIVVIISAIAELERSLIVERVRAGMRRAKLEGRRIGRAPLDVDRHSLVRDRLAGMSLTHTAQKYGVSRASVVRMVREAQTSNEVVSAR</sequence>
<keyword evidence="2" id="KW-0233">DNA recombination</keyword>
<dbReference type="InterPro" id="IPR050639">
    <property type="entry name" value="SSR_resolvase"/>
</dbReference>
<dbReference type="CDD" id="cd03768">
    <property type="entry name" value="SR_ResInv"/>
    <property type="match status" value="1"/>
</dbReference>
<evidence type="ECO:0000256" key="1">
    <source>
        <dbReference type="ARBA" id="ARBA00023125"/>
    </source>
</evidence>
<dbReference type="EMBL" id="CP060394">
    <property type="protein sequence ID" value="QNI31402.1"/>
    <property type="molecule type" value="Genomic_DNA"/>
</dbReference>
<evidence type="ECO:0000313" key="4">
    <source>
        <dbReference type="EMBL" id="QNI31402.1"/>
    </source>
</evidence>
<feature type="domain" description="Resolvase/invertase-type recombinase catalytic" evidence="3">
    <location>
        <begin position="3"/>
        <end position="145"/>
    </location>
</feature>
<evidence type="ECO:0000313" key="5">
    <source>
        <dbReference type="Proteomes" id="UP000515312"/>
    </source>
</evidence>
<name>A0A7G8BFT2_9BACT</name>
<dbReference type="PANTHER" id="PTHR30461">
    <property type="entry name" value="DNA-INVERTASE FROM LAMBDOID PROPHAGE"/>
    <property type="match status" value="1"/>
</dbReference>
<reference evidence="4 5" key="1">
    <citation type="submission" date="2020-08" db="EMBL/GenBank/DDBJ databases">
        <title>Edaphobacter telluris sp. nov. and Acidobacterium dinghuensis sp. nov., two acidobacteria isolated from forest soil.</title>
        <authorList>
            <person name="Fu J."/>
            <person name="Qiu L."/>
        </authorList>
    </citation>
    <scope>NUCLEOTIDE SEQUENCE [LARGE SCALE GENOMIC DNA]</scope>
    <source>
        <strain evidence="4">4Y35</strain>
    </source>
</reference>
<evidence type="ECO:0000259" key="3">
    <source>
        <dbReference type="PROSITE" id="PS51736"/>
    </source>
</evidence>
<dbReference type="SUPFAM" id="SSF53041">
    <property type="entry name" value="Resolvase-like"/>
    <property type="match status" value="1"/>
</dbReference>
<dbReference type="RefSeq" id="WP_186742009.1">
    <property type="nucleotide sequence ID" value="NZ_CP060394.1"/>
</dbReference>